<accession>Q1H3Y1</accession>
<dbReference type="EMBL" id="CP000284">
    <property type="protein sequence ID" value="ABE48806.1"/>
    <property type="molecule type" value="Genomic_DNA"/>
</dbReference>
<protein>
    <submittedName>
        <fullName evidence="1">Uncharacterized protein</fullName>
    </submittedName>
</protein>
<keyword evidence="2" id="KW-1185">Reference proteome</keyword>
<dbReference type="OrthoDB" id="9934695at2"/>
<dbReference type="HOGENOM" id="CLU_2617941_0_0_4"/>
<reference evidence="1 2" key="1">
    <citation type="submission" date="2006-03" db="EMBL/GenBank/DDBJ databases">
        <title>Complete sequence of Methylobacillus flagellatus KT.</title>
        <authorList>
            <consortium name="US DOE Joint Genome Institute"/>
            <person name="Copeland A."/>
            <person name="Lucas S."/>
            <person name="Lapidus A."/>
            <person name="Barry K."/>
            <person name="Detter J.C."/>
            <person name="Glavina del Rio T."/>
            <person name="Hammon N."/>
            <person name="Israni S."/>
            <person name="Dalin E."/>
            <person name="Tice H."/>
            <person name="Pitluck S."/>
            <person name="Brettin T."/>
            <person name="Bruce D."/>
            <person name="Han C."/>
            <person name="Tapia R."/>
            <person name="Saunders E."/>
            <person name="Gilna P."/>
            <person name="Schmutz J."/>
            <person name="Larimer F."/>
            <person name="Land M."/>
            <person name="Kyrpides N."/>
            <person name="Anderson I."/>
            <person name="Richardson P."/>
        </authorList>
    </citation>
    <scope>NUCLEOTIDE SEQUENCE [LARGE SCALE GENOMIC DNA]</scope>
    <source>
        <strain evidence="2">KT / ATCC 51484 / DSM 6875</strain>
    </source>
</reference>
<proteinExistence type="predicted"/>
<dbReference type="AlphaFoldDB" id="Q1H3Y1"/>
<dbReference type="RefSeq" id="WP_011478903.1">
    <property type="nucleotide sequence ID" value="NC_007947.1"/>
</dbReference>
<evidence type="ECO:0000313" key="2">
    <source>
        <dbReference type="Proteomes" id="UP000002440"/>
    </source>
</evidence>
<organism evidence="1 2">
    <name type="scientific">Methylobacillus flagellatus (strain ATCC 51484 / DSM 6875 / VKM B-1610 / KT)</name>
    <dbReference type="NCBI Taxonomy" id="265072"/>
    <lineage>
        <taxon>Bacteria</taxon>
        <taxon>Pseudomonadati</taxon>
        <taxon>Pseudomonadota</taxon>
        <taxon>Betaproteobacteria</taxon>
        <taxon>Nitrosomonadales</taxon>
        <taxon>Methylophilaceae</taxon>
        <taxon>Methylobacillus</taxon>
    </lineage>
</organism>
<sequence length="78" mass="8975">MFGQNLEQSIYDAQQSIQVLQTLKDNIQAYQDVLRVEDVLSLIDQQIHDTNRRKRALLLAKKLDMHLPDTAKAPLTNT</sequence>
<dbReference type="Proteomes" id="UP000002440">
    <property type="component" value="Chromosome"/>
</dbReference>
<evidence type="ECO:0000313" key="1">
    <source>
        <dbReference type="EMBL" id="ABE48806.1"/>
    </source>
</evidence>
<name>Q1H3Y1_METFK</name>
<gene>
    <name evidence="1" type="ordered locus">Mfla_0536</name>
</gene>
<dbReference type="KEGG" id="mfa:Mfla_0536"/>